<dbReference type="InterPro" id="IPR001841">
    <property type="entry name" value="Znf_RING"/>
</dbReference>
<feature type="region of interest" description="Disordered" evidence="5">
    <location>
        <begin position="1"/>
        <end position="44"/>
    </location>
</feature>
<feature type="domain" description="RING-type" evidence="6">
    <location>
        <begin position="123"/>
        <end position="168"/>
    </location>
</feature>
<dbReference type="GO" id="GO:0061630">
    <property type="term" value="F:ubiquitin protein ligase activity"/>
    <property type="evidence" value="ECO:0007669"/>
    <property type="project" value="TreeGrafter"/>
</dbReference>
<keyword evidence="8" id="KW-1185">Reference proteome</keyword>
<dbReference type="Pfam" id="PF13639">
    <property type="entry name" value="zf-RING_2"/>
    <property type="match status" value="1"/>
</dbReference>
<dbReference type="GO" id="GO:0016567">
    <property type="term" value="P:protein ubiquitination"/>
    <property type="evidence" value="ECO:0007669"/>
    <property type="project" value="TreeGrafter"/>
</dbReference>
<evidence type="ECO:0000313" key="7">
    <source>
        <dbReference type="EMBL" id="KAK4463821.1"/>
    </source>
</evidence>
<dbReference type="Gene3D" id="3.30.40.10">
    <property type="entry name" value="Zinc/RING finger domain, C3HC4 (zinc finger)"/>
    <property type="match status" value="1"/>
</dbReference>
<dbReference type="PANTHER" id="PTHR15710">
    <property type="entry name" value="E3 UBIQUITIN-PROTEIN LIGASE PRAJA"/>
    <property type="match status" value="1"/>
</dbReference>
<evidence type="ECO:0000256" key="3">
    <source>
        <dbReference type="ARBA" id="ARBA00022833"/>
    </source>
</evidence>
<dbReference type="PANTHER" id="PTHR15710:SF243">
    <property type="entry name" value="E3 UBIQUITIN-PROTEIN LIGASE PRAJA-2 ISOFORM X1"/>
    <property type="match status" value="1"/>
</dbReference>
<evidence type="ECO:0000313" key="8">
    <source>
        <dbReference type="Proteomes" id="UP001321749"/>
    </source>
</evidence>
<dbReference type="InterPro" id="IPR013083">
    <property type="entry name" value="Znf_RING/FYVE/PHD"/>
</dbReference>
<evidence type="ECO:0000256" key="4">
    <source>
        <dbReference type="PROSITE-ProRule" id="PRU00175"/>
    </source>
</evidence>
<protein>
    <recommendedName>
        <fullName evidence="6">RING-type domain-containing protein</fullName>
    </recommendedName>
</protein>
<dbReference type="SUPFAM" id="SSF57850">
    <property type="entry name" value="RING/U-box"/>
    <property type="match status" value="1"/>
</dbReference>
<dbReference type="GO" id="GO:0005737">
    <property type="term" value="C:cytoplasm"/>
    <property type="evidence" value="ECO:0007669"/>
    <property type="project" value="TreeGrafter"/>
</dbReference>
<dbReference type="PROSITE" id="PS50089">
    <property type="entry name" value="ZF_RING_2"/>
    <property type="match status" value="1"/>
</dbReference>
<proteinExistence type="predicted"/>
<reference evidence="7" key="1">
    <citation type="journal article" date="2023" name="Mol. Phylogenet. Evol.">
        <title>Genome-scale phylogeny and comparative genomics of the fungal order Sordariales.</title>
        <authorList>
            <person name="Hensen N."/>
            <person name="Bonometti L."/>
            <person name="Westerberg I."/>
            <person name="Brannstrom I.O."/>
            <person name="Guillou S."/>
            <person name="Cros-Aarteil S."/>
            <person name="Calhoun S."/>
            <person name="Haridas S."/>
            <person name="Kuo A."/>
            <person name="Mondo S."/>
            <person name="Pangilinan J."/>
            <person name="Riley R."/>
            <person name="LaButti K."/>
            <person name="Andreopoulos B."/>
            <person name="Lipzen A."/>
            <person name="Chen C."/>
            <person name="Yan M."/>
            <person name="Daum C."/>
            <person name="Ng V."/>
            <person name="Clum A."/>
            <person name="Steindorff A."/>
            <person name="Ohm R.A."/>
            <person name="Martin F."/>
            <person name="Silar P."/>
            <person name="Natvig D.O."/>
            <person name="Lalanne C."/>
            <person name="Gautier V."/>
            <person name="Ament-Velasquez S.L."/>
            <person name="Kruys A."/>
            <person name="Hutchinson M.I."/>
            <person name="Powell A.J."/>
            <person name="Barry K."/>
            <person name="Miller A.N."/>
            <person name="Grigoriev I.V."/>
            <person name="Debuchy R."/>
            <person name="Gladieux P."/>
            <person name="Hiltunen Thoren M."/>
            <person name="Johannesson H."/>
        </authorList>
    </citation>
    <scope>NUCLEOTIDE SEQUENCE</scope>
    <source>
        <strain evidence="7">PSN324</strain>
    </source>
</reference>
<feature type="compositionally biased region" description="Polar residues" evidence="5">
    <location>
        <begin position="29"/>
        <end position="43"/>
    </location>
</feature>
<name>A0AAV9HXE4_9PEZI</name>
<keyword evidence="3" id="KW-0862">Zinc</keyword>
<evidence type="ECO:0000256" key="5">
    <source>
        <dbReference type="SAM" id="MobiDB-lite"/>
    </source>
</evidence>
<gene>
    <name evidence="7" type="ORF">QBC42DRAFT_264831</name>
</gene>
<evidence type="ECO:0000259" key="6">
    <source>
        <dbReference type="PROSITE" id="PS50089"/>
    </source>
</evidence>
<organism evidence="7 8">
    <name type="scientific">Cladorrhinum samala</name>
    <dbReference type="NCBI Taxonomy" id="585594"/>
    <lineage>
        <taxon>Eukaryota</taxon>
        <taxon>Fungi</taxon>
        <taxon>Dikarya</taxon>
        <taxon>Ascomycota</taxon>
        <taxon>Pezizomycotina</taxon>
        <taxon>Sordariomycetes</taxon>
        <taxon>Sordariomycetidae</taxon>
        <taxon>Sordariales</taxon>
        <taxon>Podosporaceae</taxon>
        <taxon>Cladorrhinum</taxon>
    </lineage>
</organism>
<keyword evidence="2 4" id="KW-0863">Zinc-finger</keyword>
<evidence type="ECO:0000256" key="1">
    <source>
        <dbReference type="ARBA" id="ARBA00022723"/>
    </source>
</evidence>
<sequence length="195" mass="22008">MSTQYEVEHNITPPSKPSRPSRRPDMSSFTAHLSQTLPQSPLTSHAIPNPTDISAVFRLLQDQFGTLAVDAPTDTNRSFLESLVTELSEDVLHPPREIEGVSQEYVDALERVDRKKLKDDDSCPICAERYLDDQYCLVVELPCHKSHRFDLECVGPWLRGKGNCPLCRTVLGRKKEVPKVEVEEEEDDDADGLYA</sequence>
<dbReference type="AlphaFoldDB" id="A0AAV9HXE4"/>
<evidence type="ECO:0000256" key="2">
    <source>
        <dbReference type="ARBA" id="ARBA00022771"/>
    </source>
</evidence>
<keyword evidence="1" id="KW-0479">Metal-binding</keyword>
<comment type="caution">
    <text evidence="7">The sequence shown here is derived from an EMBL/GenBank/DDBJ whole genome shotgun (WGS) entry which is preliminary data.</text>
</comment>
<reference evidence="7" key="2">
    <citation type="submission" date="2023-06" db="EMBL/GenBank/DDBJ databases">
        <authorList>
            <consortium name="Lawrence Berkeley National Laboratory"/>
            <person name="Mondo S.J."/>
            <person name="Hensen N."/>
            <person name="Bonometti L."/>
            <person name="Westerberg I."/>
            <person name="Brannstrom I.O."/>
            <person name="Guillou S."/>
            <person name="Cros-Aarteil S."/>
            <person name="Calhoun S."/>
            <person name="Haridas S."/>
            <person name="Kuo A."/>
            <person name="Pangilinan J."/>
            <person name="Riley R."/>
            <person name="Labutti K."/>
            <person name="Andreopoulos B."/>
            <person name="Lipzen A."/>
            <person name="Chen C."/>
            <person name="Yanf M."/>
            <person name="Daum C."/>
            <person name="Ng V."/>
            <person name="Clum A."/>
            <person name="Steindorff A."/>
            <person name="Ohm R."/>
            <person name="Martin F."/>
            <person name="Silar P."/>
            <person name="Natvig D."/>
            <person name="Lalanne C."/>
            <person name="Gautier V."/>
            <person name="Ament-Velasquez S.L."/>
            <person name="Kruys A."/>
            <person name="Hutchinson M.I."/>
            <person name="Powell A.J."/>
            <person name="Barry K."/>
            <person name="Miller A.N."/>
            <person name="Grigoriev I.V."/>
            <person name="Debuchy R."/>
            <person name="Gladieux P."/>
            <person name="Thoren M.H."/>
            <person name="Johannesson H."/>
        </authorList>
    </citation>
    <scope>NUCLEOTIDE SEQUENCE</scope>
    <source>
        <strain evidence="7">PSN324</strain>
    </source>
</reference>
<dbReference type="EMBL" id="MU864955">
    <property type="protein sequence ID" value="KAK4463821.1"/>
    <property type="molecule type" value="Genomic_DNA"/>
</dbReference>
<dbReference type="Proteomes" id="UP001321749">
    <property type="component" value="Unassembled WGS sequence"/>
</dbReference>
<accession>A0AAV9HXE4</accession>
<dbReference type="GO" id="GO:0008270">
    <property type="term" value="F:zinc ion binding"/>
    <property type="evidence" value="ECO:0007669"/>
    <property type="project" value="UniProtKB-KW"/>
</dbReference>